<gene>
    <name evidence="3" type="ORF">J0M35_08390</name>
</gene>
<proteinExistence type="predicted"/>
<comment type="caution">
    <text evidence="3">The sequence shown here is derived from an EMBL/GenBank/DDBJ whole genome shotgun (WGS) entry which is preliminary data.</text>
</comment>
<organism evidence="3 4">
    <name type="scientific">Candidatus Obscuribacter phosphatis</name>
    <dbReference type="NCBI Taxonomy" id="1906157"/>
    <lineage>
        <taxon>Bacteria</taxon>
        <taxon>Bacillati</taxon>
        <taxon>Candidatus Melainabacteria</taxon>
        <taxon>Candidatus Obscuribacterales</taxon>
        <taxon>Candidatus Obscuribacteraceae</taxon>
        <taxon>Candidatus Obscuribacter</taxon>
    </lineage>
</organism>
<feature type="transmembrane region" description="Helical" evidence="2">
    <location>
        <begin position="99"/>
        <end position="118"/>
    </location>
</feature>
<accession>A0A8J7P7P0</accession>
<evidence type="ECO:0000313" key="3">
    <source>
        <dbReference type="EMBL" id="MBN8660364.1"/>
    </source>
</evidence>
<feature type="transmembrane region" description="Helical" evidence="2">
    <location>
        <begin position="324"/>
        <end position="341"/>
    </location>
</feature>
<dbReference type="EMBL" id="JAFLCK010000009">
    <property type="protein sequence ID" value="MBN8660364.1"/>
    <property type="molecule type" value="Genomic_DNA"/>
</dbReference>
<dbReference type="Proteomes" id="UP000664277">
    <property type="component" value="Unassembled WGS sequence"/>
</dbReference>
<sequence length="446" mass="50188">MKDEQRERQEIKRASFDESDPEYSLLVPEKQRAIKAINQKLRITPAELASTSELSINKSSYWLNKIAGETGAKLEVANDGTIFYQFAPGFTNVYRKRGMLKAALLLGAFLFNLLYWVVRVSFGVALVLSVMIIVVIFVALITLAIAAIFGDSGGDAGGFDLGGGFFDLSYLVDIFDWNYSPSHSHYSNSLPSARRDQYADYVEARPRGNFFLETFSFLFGDGKPNSNLQEIRWQKIAKVIKENGGVVSAEQLAPYLDGDMSDSGMIMNALAQFNGHPQVTESGFIVYVFPDFLSAVEELVLPRPEPYLEEAEWRFSNFSVDSQTFVLILAVLNFLGSWWLFKHIATINLLSHIAGLIDVLLTYSIVLLVIPAVRAIVLAILNSRIDMRNQKRKAAFEQVNKPMGEVLKELHEAREIRGQLLEGLHSDKRIVYSSDKELLEQEFEEL</sequence>
<evidence type="ECO:0000313" key="4">
    <source>
        <dbReference type="Proteomes" id="UP000664277"/>
    </source>
</evidence>
<feature type="transmembrane region" description="Helical" evidence="2">
    <location>
        <begin position="124"/>
        <end position="149"/>
    </location>
</feature>
<feature type="compositionally biased region" description="Basic and acidic residues" evidence="1">
    <location>
        <begin position="1"/>
        <end position="16"/>
    </location>
</feature>
<name>A0A8J7P7P0_9BACT</name>
<feature type="region of interest" description="Disordered" evidence="1">
    <location>
        <begin position="1"/>
        <end position="22"/>
    </location>
</feature>
<feature type="transmembrane region" description="Helical" evidence="2">
    <location>
        <begin position="361"/>
        <end position="381"/>
    </location>
</feature>
<keyword evidence="2" id="KW-1133">Transmembrane helix</keyword>
<dbReference type="AlphaFoldDB" id="A0A8J7P7P0"/>
<dbReference type="InterPro" id="IPR044200">
    <property type="entry name" value="At5g03900-like"/>
</dbReference>
<protein>
    <submittedName>
        <fullName evidence="3">Uncharacterized protein</fullName>
    </submittedName>
</protein>
<evidence type="ECO:0000256" key="1">
    <source>
        <dbReference type="SAM" id="MobiDB-lite"/>
    </source>
</evidence>
<dbReference type="PANTHER" id="PTHR47380">
    <property type="entry name" value="OS02G0533000 PROTEIN"/>
    <property type="match status" value="1"/>
</dbReference>
<keyword evidence="2" id="KW-0472">Membrane</keyword>
<dbReference type="PANTHER" id="PTHR47380:SF4">
    <property type="entry name" value="OS02G0533000 PROTEIN"/>
    <property type="match status" value="1"/>
</dbReference>
<evidence type="ECO:0000256" key="2">
    <source>
        <dbReference type="SAM" id="Phobius"/>
    </source>
</evidence>
<keyword evidence="2" id="KW-0812">Transmembrane</keyword>
<reference evidence="3" key="1">
    <citation type="submission" date="2021-02" db="EMBL/GenBank/DDBJ databases">
        <title>Genome-Resolved Metagenomics of a Microbial Community Performing Photosynthetic Biological Nutrient Removal.</title>
        <authorList>
            <person name="Mcdaniel E.A."/>
        </authorList>
    </citation>
    <scope>NUCLEOTIDE SEQUENCE</scope>
    <source>
        <strain evidence="3">UWPOB_OBS1</strain>
    </source>
</reference>